<keyword evidence="1" id="KW-0472">Membrane</keyword>
<gene>
    <name evidence="2" type="ORF">TPE_1861</name>
</gene>
<dbReference type="EMBL" id="CP004120">
    <property type="protein sequence ID" value="AGT44335.1"/>
    <property type="molecule type" value="Genomic_DNA"/>
</dbReference>
<evidence type="ECO:0000313" key="3">
    <source>
        <dbReference type="Proteomes" id="UP000015620"/>
    </source>
</evidence>
<dbReference type="AlphaFoldDB" id="S5ZVK9"/>
<dbReference type="PATRIC" id="fig|1291379.3.peg.1834"/>
<protein>
    <submittedName>
        <fullName evidence="2">Lipoprotein</fullName>
    </submittedName>
</protein>
<keyword evidence="1" id="KW-0812">Transmembrane</keyword>
<dbReference type="InterPro" id="IPR011990">
    <property type="entry name" value="TPR-like_helical_dom_sf"/>
</dbReference>
<dbReference type="KEGG" id="tped:TPE_1861"/>
<dbReference type="STRING" id="1291379.TPE_1861"/>
<name>S5ZVK9_9SPIR</name>
<dbReference type="Proteomes" id="UP000015620">
    <property type="component" value="Chromosome"/>
</dbReference>
<dbReference type="HOGENOM" id="CLU_032129_0_0_12"/>
<proteinExistence type="predicted"/>
<feature type="transmembrane region" description="Helical" evidence="1">
    <location>
        <begin position="20"/>
        <end position="39"/>
    </location>
</feature>
<keyword evidence="2" id="KW-0449">Lipoprotein</keyword>
<evidence type="ECO:0000313" key="2">
    <source>
        <dbReference type="EMBL" id="AGT44335.1"/>
    </source>
</evidence>
<reference evidence="2 3" key="1">
    <citation type="journal article" date="2013" name="PLoS ONE">
        <title>Genome-Wide Relatedness of Treponema pedis, from Gingiva and Necrotic Skin Lesions of Pigs, with the Human Oral Pathogen Treponema denticola.</title>
        <authorList>
            <person name="Svartstrom O."/>
            <person name="Mushtaq M."/>
            <person name="Pringle M."/>
            <person name="Segerman B."/>
        </authorList>
    </citation>
    <scope>NUCLEOTIDE SEQUENCE [LARGE SCALE GENOMIC DNA]</scope>
    <source>
        <strain evidence="2">T A4</strain>
    </source>
</reference>
<keyword evidence="3" id="KW-1185">Reference proteome</keyword>
<keyword evidence="1" id="KW-1133">Transmembrane helix</keyword>
<accession>S5ZVK9</accession>
<sequence>MARVKKYIIIEYMIINGKKLLLKTYFFIFSLFVLLMPFFSCKTVQSSQKQDNSVSSEKTNLAVYPVGEGTILSIPAKDKLAEKRLDAKLSSNITKASPESLKNALLFIQNDSKGLTPENQLYLKVISALMYLVYPLKTEETKPSFSHDEEPYLYGLKNVNNGVYPYSMKKDDFLSLIIPPLILVSEKASQSEINSYKTDILERLTTAKNKYPESVLPPYLLGILSELENDNTAAMNFYKTAWNADSSCYPAGLKYGELAAEAGDGTVAVKIANFLSKNLEDNVAVKLLYARGYIASSDLTKASENIITVLKKEPENISALLLRIRILIEQKEYLKANSLLDAYSTKNRTSKDYLLFRARIVKEWNKNTISAIEFLSEAYRLYPEDFNILLACAEICFETSQKIENRQAGFFIEKVLQKDPENTAAMYLLVKNNINLGDWEQAVFLGEKLNGKVSGNVNKELLVTAYLGAGKTEKALALSKQLYTSSKNPSNRFVGLYIEALYRSKNMQAVSQIIKEKLQTADSELKSILHYYNAKLSENKSEAYLSSLRSSLLANPRNKDSLFAMYEWYFNNKDYRKAKYYLGQVIALDPSNKKNTDLAENLNRLLAE</sequence>
<dbReference type="SUPFAM" id="SSF48452">
    <property type="entry name" value="TPR-like"/>
    <property type="match status" value="2"/>
</dbReference>
<evidence type="ECO:0000256" key="1">
    <source>
        <dbReference type="SAM" id="Phobius"/>
    </source>
</evidence>
<organism evidence="2 3">
    <name type="scientific">Treponema pedis str. T A4</name>
    <dbReference type="NCBI Taxonomy" id="1291379"/>
    <lineage>
        <taxon>Bacteria</taxon>
        <taxon>Pseudomonadati</taxon>
        <taxon>Spirochaetota</taxon>
        <taxon>Spirochaetia</taxon>
        <taxon>Spirochaetales</taxon>
        <taxon>Treponemataceae</taxon>
        <taxon>Treponema</taxon>
    </lineage>
</organism>
<dbReference type="Gene3D" id="1.25.40.10">
    <property type="entry name" value="Tetratricopeptide repeat domain"/>
    <property type="match status" value="2"/>
</dbReference>